<proteinExistence type="predicted"/>
<keyword evidence="2" id="KW-1185">Reference proteome</keyword>
<evidence type="ECO:0000313" key="1">
    <source>
        <dbReference type="EMBL" id="KAI4461899.1"/>
    </source>
</evidence>
<sequence>MDPVFQRLGDVTIQRLEKPKDKVGLQGNGDIMEKESKEERIEQNVIIFNCFFLIFSLLIHLNPEDSQGIKRNFENVAGPSTKRTKFEQLQQRHHMDEYSGHSFSENELTDYDTDSELDSDDEMHAMMKSQMSIPNLESGASELETSTDFLEKLVQEPFEEHESESLKSADEIKTEVDDYEYDIKEKLKEMGEISFETVKKGDKPKKTEVLTENEVVVTPAKKTAVIDEDPMGERLKSGNMRRNIREVMDETKLDESTLAAQRQEMERLRRVQEQQRIIREVQRQMAQDRVISLLQGGNVPKAGTSGARIGNTVLVKLPNGQTKTMTKLTKKPFDLVRVPKTAIPPTKAKGLIAIKKPPGNLTPSVSIAPVMKRGPQHFARTPSDTDSENEDMSLMRRPIPRPKPKDPVTTIDISSDDDCIVVSESENDPSDDVDEDPSNSGMHTNDEFNQPDEQGRVVVNIGHPDGEQDIYLAPQIARIIKPHQIGGIRFLFDNVVESVDRFETSTGFGCILAHSMGLGKTLQVVSFSDIFLRHTPARTILCIMPINTLQNWLAEYNMWLPTDDACVNSPLNAHGEVRPRNFNLHVLNDSHKTLAARAKVINEWKRGGGVLLIGYEQYRLLSLRKHPKSRKKPAQQEPVDDDKNKKLFDDVHEALVKPGPDLVICDEGHRIKNSHASISQALKQMRTKRRVVLTGYPLQNNLMEYWCMVDFVRPNYLGTKTEFCNMFERPIQNGQCIDSTESDIKLMRYRAHVLHSLLVGFVQRRSHTVLQTALPQKEEYVLLVRMTDFQRTLYDVFMNEVVRTQTVPNPLKAFAVCCKIWNHPDVLYYFLKKQAGGDAVDIDLEEVSNSTASSNDSAAKTKKGSKKATGKGKNSGKPAASITPYNSSGDTTTKTQKGKNSKNNTNNSTQNQTPVQNTPNNSQSGNSPSTTNSNQQNFNQNNPPANFGQNTEPSSNNNTINQGFNQNKHQDETFIQNNQNSPKNVTPGFQPKLEYNFSQNPPSNYSDSGFSQQSVEYSQNSQGSTFSAVPSIAQNPPSNLSQDSNFSSYSQPNADQRFPNQPNFAPNQYSQPSPSTFASPTTPQIKSEEFPAGTFPPEEFKSPPFQNTMNNFPDTPNQNFPLQSPNPSFTSDTSGYSSNSNQSTNFPQNVPPQSPNFTQNNVQNSNYQQNQGANIIPLGNQGNNFQPGPNQSPNYPQNSSQNNFSPNQNPNFSVNNQGYPSNNQNPNFVQNSQGSTFNPNPSFNGANNQNFPSNNQQHFPPNNPNSNSNCTPSSSANFPQNNQNSNFSATGQNNFQSPSNPNPGYGTNTPTTFPQNNQNSNFPAQNPNGNFGTATPSGGNFPPNQILPPPEQSSGFRQNTVGNNFTPTDNFNQNQPGAFNTPNQQNTYNQPNFEQGYNPNNQQGGYTPSGTPAPSQGPPGGNFHNQQQGNYTSNNQQSSFPQGNYPNNEPPQNQNFSPNTPGMSPSPAPSFQGNVPFPNNNGTASFASNTGGKTFSTNTPENIGQNNRNFVQNNHFQPQNQHGNFPATSPHQSGNFQPPISNQSGSFQPTTPNQPGNFQSTTTNQPGNFQSTSPSQTSNFQSPTNFPTTSPQHGNFASPASFPPTPNQHQFPPNTNQTTTYPANTTSPNFQPPNNKSTNFPVNANNQPQNFPLSASNQPQNFPVSPNNQPQNFSVSPNNQPQNFPVSPNNQPQNFPITQNQPNFPQNQPSGFQSSANQPGSFNPNTSPSSGFSPSNSNFQPGSGPSNQQQGMCNFPTNNQQNFPPNKQGSFQPTQQGNQPNQQGNFPASDQHNFAQNQSGNFPINQPVNFPPNTQQNNFPMNNNQQGNFPGPNQSQSFPNNNNQGNFPNNQQGSFNQPTNFPSTSNNNQGNFAQNTKQGNFSPNSNTNTQNQPQQQNQPFQQPSNFQNFSPQLQQQNQQQSPGLWAQDSNFKQPNDTFNTFRAPFNQNFNTSQSWLKKDDHKPIINSPIKLDGGPSESKPKINIISDIKLSSGGAFDMKKINILSDIKLDPKKEFEELKEEKIDIKNTKQEIPQEHIEEEIKPVNELTPPAKIPAKEDTGIPYDWAIELLKDYVPGIIENSAKMEILFCIIKESIALGDRLLVFSQSLITLDLIEQFLQMNVCPGETHNWAKNANYYRLDGSTSALEREKLINEFNSNPKIYLFLVSTRAGSLGINLIGANRVVVLDASWNPCHDTQAVCRVYRYGQRKPCFVYRLVVDNCLEKKIYDRQINKQGMSDRVVDECNPDAHLTMKDVSTLCWDDAEEAEVRDWSHCKDNYIDVVLQKVLIQHGTRLNKEPFQHESLLVDRKDKQLSQQEKRLAKKGYEREKQAARQPAYSVGSMARGHRPVASVRPMQQGGERPSRWIPAEHWQRQGMTAQEMTLPLDVVIPTNHSDKNNIVLKAGQKVLVLKSPKGVYMQLESGKIVAVKTAIKVRGKAEDDGAKVKATIPPSIKNNTALSVIPQKRAVRPFTPNVAKLNMRSVKQNVPNLVSRIQSVTKRVQTAKTKPYQIGQEIARAVNHAKSETESHPSSSDEERVQVEKRHFNFGKDSGLTIEPRMKTSADTSRSNSLERRDMSSSEIEVGMPTVTKPKNYKTKASKNSTTALERLERSTSTIMSESKQTFQETLDSITSTYPEEEKLSDASSHASTTHSANQSSQSISSTTSDQEVIPVEDQPYQSESETPSSAPTESKTDIPTPEYGYNNYYGYNHMQPYPPPPQGYPGYPQPPPYDMMGYPQPQQPQYNYGMYPPQNYPPQHQYPPQGPYDYGQPPPQGPVYPGYAPYPPQQYPPPPQGMYPPPGAPPPPAGYPEYQYPPPPHTAGPPPPPAAPYYPGH</sequence>
<protein>
    <submittedName>
        <fullName evidence="1">Rad54-like</fullName>
    </submittedName>
</protein>
<evidence type="ECO:0000313" key="2">
    <source>
        <dbReference type="Proteomes" id="UP001056778"/>
    </source>
</evidence>
<comment type="caution">
    <text evidence="1">The sequence shown here is derived from an EMBL/GenBank/DDBJ whole genome shotgun (WGS) entry which is preliminary data.</text>
</comment>
<dbReference type="Proteomes" id="UP001056778">
    <property type="component" value="Chromosome 5"/>
</dbReference>
<accession>A0ACB9T5A4</accession>
<organism evidence="1 2">
    <name type="scientific">Holotrichia oblita</name>
    <name type="common">Chafer beetle</name>
    <dbReference type="NCBI Taxonomy" id="644536"/>
    <lineage>
        <taxon>Eukaryota</taxon>
        <taxon>Metazoa</taxon>
        <taxon>Ecdysozoa</taxon>
        <taxon>Arthropoda</taxon>
        <taxon>Hexapoda</taxon>
        <taxon>Insecta</taxon>
        <taxon>Pterygota</taxon>
        <taxon>Neoptera</taxon>
        <taxon>Endopterygota</taxon>
        <taxon>Coleoptera</taxon>
        <taxon>Polyphaga</taxon>
        <taxon>Scarabaeiformia</taxon>
        <taxon>Scarabaeidae</taxon>
        <taxon>Melolonthinae</taxon>
        <taxon>Holotrichia</taxon>
    </lineage>
</organism>
<gene>
    <name evidence="1" type="ORF">MML48_5g00008601</name>
</gene>
<reference evidence="1" key="1">
    <citation type="submission" date="2022-04" db="EMBL/GenBank/DDBJ databases">
        <title>Chromosome-scale genome assembly of Holotrichia oblita Faldermann.</title>
        <authorList>
            <person name="Rongchong L."/>
        </authorList>
    </citation>
    <scope>NUCLEOTIDE SEQUENCE</scope>
    <source>
        <strain evidence="1">81SQS9</strain>
    </source>
</reference>
<name>A0ACB9T5A4_HOLOL</name>
<dbReference type="EMBL" id="CM043019">
    <property type="protein sequence ID" value="KAI4461899.1"/>
    <property type="molecule type" value="Genomic_DNA"/>
</dbReference>